<keyword evidence="6" id="KW-1185">Reference proteome</keyword>
<feature type="transmembrane region" description="Helical" evidence="4">
    <location>
        <begin position="181"/>
        <end position="200"/>
    </location>
</feature>
<feature type="transmembrane region" description="Helical" evidence="4">
    <location>
        <begin position="434"/>
        <end position="456"/>
    </location>
</feature>
<dbReference type="AlphaFoldDB" id="A0AAF1BKN5"/>
<evidence type="ECO:0000313" key="6">
    <source>
        <dbReference type="Proteomes" id="UP000827549"/>
    </source>
</evidence>
<feature type="transmembrane region" description="Helical" evidence="4">
    <location>
        <begin position="468"/>
        <end position="492"/>
    </location>
</feature>
<gene>
    <name evidence="5" type="primary">apdF_2</name>
    <name evidence="5" type="ORF">LOC62_03G004784</name>
</gene>
<comment type="similarity">
    <text evidence="2">Belongs to the major facilitator superfamily. Monocarboxylate porter (TC 2.A.1.13) family.</text>
</comment>
<sequence>MSPTDDDKSSFQTAESGAETFHTASGGGSGGDSGHHQHPALVRILSGAQGPIVDSATSAGVEAQAVVELAAYGLDRRRGDLERSASRASSRRGGVEAKAGEAEGEKVNTQPEDDDGDGSAATVVNDDEPKDDEEVPPGLKGWLDLLGTVMANMLCYGMTQSFAVFQQYYAHHLLSRYSTSTISWIGAIQFCLCPLLGCISGPLFDAGYLKHLILFGGVLYVLCLMMASISTQYYQLLLSHGIGVGIAMGSFFSPSVGTLSHHFAKSRYRTFAYGMQASGSAVAGIVFPSILNALLPRVGFPWTMRILGFIVAGFMIVIFFTLSTTVPPRKKIAVLSPAVFRNPAYSIYVMAACSASMAIYAPLNFSVTYATSRGVPLDKANYAPAISNGVSIIGRIVPLIIAQRLGPINVLTTFSGLSAISQFLWTLARSTTSILVYDAFYGIASGGYGASLNPGAASFAPHTNQAGLYLGMCFFVTSFFWLIGAPISAALIDSKSGYLAASMFGGAVLVLAFSLFVVSRRIRVRQVNNKFV</sequence>
<dbReference type="SUPFAM" id="SSF103473">
    <property type="entry name" value="MFS general substrate transporter"/>
    <property type="match status" value="1"/>
</dbReference>
<dbReference type="RefSeq" id="XP_062627287.1">
    <property type="nucleotide sequence ID" value="XM_062771303.1"/>
</dbReference>
<feature type="transmembrane region" description="Helical" evidence="4">
    <location>
        <begin position="498"/>
        <end position="518"/>
    </location>
</feature>
<keyword evidence="4" id="KW-0472">Membrane</keyword>
<protein>
    <submittedName>
        <fullName evidence="5">Aspyridones efflux protein apdF</fullName>
    </submittedName>
</protein>
<accession>A0AAF1BKN5</accession>
<name>A0AAF1BKN5_9TREE</name>
<feature type="transmembrane region" description="Helical" evidence="4">
    <location>
        <begin position="343"/>
        <end position="362"/>
    </location>
</feature>
<dbReference type="InterPro" id="IPR036259">
    <property type="entry name" value="MFS_trans_sf"/>
</dbReference>
<feature type="transmembrane region" description="Helical" evidence="4">
    <location>
        <begin position="237"/>
        <end position="259"/>
    </location>
</feature>
<dbReference type="GeneID" id="87808017"/>
<feature type="region of interest" description="Disordered" evidence="3">
    <location>
        <begin position="1"/>
        <end position="40"/>
    </location>
</feature>
<dbReference type="Pfam" id="PF07690">
    <property type="entry name" value="MFS_1"/>
    <property type="match status" value="1"/>
</dbReference>
<feature type="transmembrane region" description="Helical" evidence="4">
    <location>
        <begin position="302"/>
        <end position="322"/>
    </location>
</feature>
<dbReference type="GO" id="GO:0022857">
    <property type="term" value="F:transmembrane transporter activity"/>
    <property type="evidence" value="ECO:0007669"/>
    <property type="project" value="InterPro"/>
</dbReference>
<evidence type="ECO:0000256" key="2">
    <source>
        <dbReference type="ARBA" id="ARBA00006727"/>
    </source>
</evidence>
<keyword evidence="4" id="KW-0812">Transmembrane</keyword>
<evidence type="ECO:0000256" key="3">
    <source>
        <dbReference type="SAM" id="MobiDB-lite"/>
    </source>
</evidence>
<evidence type="ECO:0000256" key="1">
    <source>
        <dbReference type="ARBA" id="ARBA00004141"/>
    </source>
</evidence>
<proteinExistence type="inferred from homology"/>
<dbReference type="EMBL" id="CP086716">
    <property type="protein sequence ID" value="WOO81255.1"/>
    <property type="molecule type" value="Genomic_DNA"/>
</dbReference>
<dbReference type="GO" id="GO:0016020">
    <property type="term" value="C:membrane"/>
    <property type="evidence" value="ECO:0007669"/>
    <property type="project" value="UniProtKB-SubCell"/>
</dbReference>
<feature type="region of interest" description="Disordered" evidence="3">
    <location>
        <begin position="78"/>
        <end position="137"/>
    </location>
</feature>
<reference evidence="5" key="1">
    <citation type="submission" date="2023-10" db="EMBL/GenBank/DDBJ databases">
        <authorList>
            <person name="Noh H."/>
        </authorList>
    </citation>
    <scope>NUCLEOTIDE SEQUENCE</scope>
    <source>
        <strain evidence="5">DUCC4014</strain>
    </source>
</reference>
<dbReference type="Proteomes" id="UP000827549">
    <property type="component" value="Chromosome 3"/>
</dbReference>
<evidence type="ECO:0000313" key="5">
    <source>
        <dbReference type="EMBL" id="WOO81255.1"/>
    </source>
</evidence>
<feature type="transmembrane region" description="Helical" evidence="4">
    <location>
        <begin position="212"/>
        <end position="231"/>
    </location>
</feature>
<dbReference type="InterPro" id="IPR011701">
    <property type="entry name" value="MFS"/>
</dbReference>
<evidence type="ECO:0000256" key="4">
    <source>
        <dbReference type="SAM" id="Phobius"/>
    </source>
</evidence>
<dbReference type="Gene3D" id="1.20.1250.20">
    <property type="entry name" value="MFS general substrate transporter like domains"/>
    <property type="match status" value="2"/>
</dbReference>
<keyword evidence="4" id="KW-1133">Transmembrane helix</keyword>
<dbReference type="PANTHER" id="PTHR11360:SF234">
    <property type="entry name" value="MFS-TYPE TRANSPORTER DBAD-RELATED"/>
    <property type="match status" value="1"/>
</dbReference>
<feature type="transmembrane region" description="Helical" evidence="4">
    <location>
        <begin position="408"/>
        <end position="428"/>
    </location>
</feature>
<dbReference type="PANTHER" id="PTHR11360">
    <property type="entry name" value="MONOCARBOXYLATE TRANSPORTER"/>
    <property type="match status" value="1"/>
</dbReference>
<dbReference type="InterPro" id="IPR050327">
    <property type="entry name" value="Proton-linked_MCT"/>
</dbReference>
<feature type="compositionally biased region" description="Basic and acidic residues" evidence="3">
    <location>
        <begin position="93"/>
        <end position="106"/>
    </location>
</feature>
<feature type="transmembrane region" description="Helical" evidence="4">
    <location>
        <begin position="271"/>
        <end position="290"/>
    </location>
</feature>
<feature type="compositionally biased region" description="Acidic residues" evidence="3">
    <location>
        <begin position="125"/>
        <end position="135"/>
    </location>
</feature>
<organism evidence="5 6">
    <name type="scientific">Vanrija pseudolonga</name>
    <dbReference type="NCBI Taxonomy" id="143232"/>
    <lineage>
        <taxon>Eukaryota</taxon>
        <taxon>Fungi</taxon>
        <taxon>Dikarya</taxon>
        <taxon>Basidiomycota</taxon>
        <taxon>Agaricomycotina</taxon>
        <taxon>Tremellomycetes</taxon>
        <taxon>Trichosporonales</taxon>
        <taxon>Trichosporonaceae</taxon>
        <taxon>Vanrija</taxon>
    </lineage>
</organism>
<comment type="subcellular location">
    <subcellularLocation>
        <location evidence="1">Membrane</location>
        <topology evidence="1">Multi-pass membrane protein</topology>
    </subcellularLocation>
</comment>